<protein>
    <submittedName>
        <fullName evidence="2">Uncharacterized protein</fullName>
    </submittedName>
</protein>
<accession>A0ABN9PNI3</accession>
<organism evidence="2 3">
    <name type="scientific">Prorocentrum cordatum</name>
    <dbReference type="NCBI Taxonomy" id="2364126"/>
    <lineage>
        <taxon>Eukaryota</taxon>
        <taxon>Sar</taxon>
        <taxon>Alveolata</taxon>
        <taxon>Dinophyceae</taxon>
        <taxon>Prorocentrales</taxon>
        <taxon>Prorocentraceae</taxon>
        <taxon>Prorocentrum</taxon>
    </lineage>
</organism>
<sequence>MPGRSVPAPSRGARLCPQAPGGPRPRRPRRSCVAVPRRLLVVVVVSFPPLVGANTGPPDRCLSTAARRFPLVRAAAQEVRPSQPRMQRVPLLLPLLLCCAGGTRAGLGETNIIRERGTLFRSSPASSSSASSSSSSPSQQGLWPLRAEWSRLGSPPLPLPSALFAYKARARH</sequence>
<dbReference type="EMBL" id="CAUYUJ010001180">
    <property type="protein sequence ID" value="CAK0794641.1"/>
    <property type="molecule type" value="Genomic_DNA"/>
</dbReference>
<gene>
    <name evidence="2" type="ORF">PCOR1329_LOCUS4559</name>
</gene>
<proteinExistence type="predicted"/>
<feature type="region of interest" description="Disordered" evidence="1">
    <location>
        <begin position="1"/>
        <end position="30"/>
    </location>
</feature>
<evidence type="ECO:0000313" key="2">
    <source>
        <dbReference type="EMBL" id="CAK0794641.1"/>
    </source>
</evidence>
<comment type="caution">
    <text evidence="2">The sequence shown here is derived from an EMBL/GenBank/DDBJ whole genome shotgun (WGS) entry which is preliminary data.</text>
</comment>
<dbReference type="Proteomes" id="UP001189429">
    <property type="component" value="Unassembled WGS sequence"/>
</dbReference>
<evidence type="ECO:0000256" key="1">
    <source>
        <dbReference type="SAM" id="MobiDB-lite"/>
    </source>
</evidence>
<keyword evidence="3" id="KW-1185">Reference proteome</keyword>
<evidence type="ECO:0000313" key="3">
    <source>
        <dbReference type="Proteomes" id="UP001189429"/>
    </source>
</evidence>
<reference evidence="2" key="1">
    <citation type="submission" date="2023-10" db="EMBL/GenBank/DDBJ databases">
        <authorList>
            <person name="Chen Y."/>
            <person name="Shah S."/>
            <person name="Dougan E. K."/>
            <person name="Thang M."/>
            <person name="Chan C."/>
        </authorList>
    </citation>
    <scope>NUCLEOTIDE SEQUENCE [LARGE SCALE GENOMIC DNA]</scope>
</reference>
<name>A0ABN9PNI3_9DINO</name>